<dbReference type="EMBL" id="JASPKZ010007393">
    <property type="protein sequence ID" value="KAJ9584568.1"/>
    <property type="molecule type" value="Genomic_DNA"/>
</dbReference>
<evidence type="ECO:0000313" key="2">
    <source>
        <dbReference type="EMBL" id="KAJ9584568.1"/>
    </source>
</evidence>
<feature type="transmembrane region" description="Helical" evidence="1">
    <location>
        <begin position="12"/>
        <end position="32"/>
    </location>
</feature>
<proteinExistence type="predicted"/>
<protein>
    <submittedName>
        <fullName evidence="2">Uncharacterized protein</fullName>
    </submittedName>
</protein>
<evidence type="ECO:0000313" key="3">
    <source>
        <dbReference type="Proteomes" id="UP001233999"/>
    </source>
</evidence>
<dbReference type="Proteomes" id="UP001233999">
    <property type="component" value="Unassembled WGS sequence"/>
</dbReference>
<comment type="caution">
    <text evidence="2">The sequence shown here is derived from an EMBL/GenBank/DDBJ whole genome shotgun (WGS) entry which is preliminary data.</text>
</comment>
<sequence>ELRNGGAPHHLLNIFAFFFLFFYETLVILNQLEKMLQAYKGRYKVMEGRIWPACQKSLLRNCFANYMCAKKRL</sequence>
<dbReference type="AlphaFoldDB" id="A0AAD7ZPZ8"/>
<keyword evidence="1" id="KW-0812">Transmembrane</keyword>
<reference evidence="2" key="2">
    <citation type="submission" date="2023-05" db="EMBL/GenBank/DDBJ databases">
        <authorList>
            <person name="Fouks B."/>
        </authorList>
    </citation>
    <scope>NUCLEOTIDE SEQUENCE</scope>
    <source>
        <strain evidence="2">Stay&amp;Tobe</strain>
        <tissue evidence="2">Testes</tissue>
    </source>
</reference>
<organism evidence="2 3">
    <name type="scientific">Diploptera punctata</name>
    <name type="common">Pacific beetle cockroach</name>
    <dbReference type="NCBI Taxonomy" id="6984"/>
    <lineage>
        <taxon>Eukaryota</taxon>
        <taxon>Metazoa</taxon>
        <taxon>Ecdysozoa</taxon>
        <taxon>Arthropoda</taxon>
        <taxon>Hexapoda</taxon>
        <taxon>Insecta</taxon>
        <taxon>Pterygota</taxon>
        <taxon>Neoptera</taxon>
        <taxon>Polyneoptera</taxon>
        <taxon>Dictyoptera</taxon>
        <taxon>Blattodea</taxon>
        <taxon>Blaberoidea</taxon>
        <taxon>Blaberidae</taxon>
        <taxon>Diplopterinae</taxon>
        <taxon>Diploptera</taxon>
    </lineage>
</organism>
<keyword evidence="1" id="KW-1133">Transmembrane helix</keyword>
<keyword evidence="1" id="KW-0472">Membrane</keyword>
<feature type="non-terminal residue" evidence="2">
    <location>
        <position position="1"/>
    </location>
</feature>
<feature type="non-terminal residue" evidence="2">
    <location>
        <position position="73"/>
    </location>
</feature>
<accession>A0AAD7ZPZ8</accession>
<keyword evidence="3" id="KW-1185">Reference proteome</keyword>
<evidence type="ECO:0000256" key="1">
    <source>
        <dbReference type="SAM" id="Phobius"/>
    </source>
</evidence>
<gene>
    <name evidence="2" type="ORF">L9F63_021094</name>
</gene>
<name>A0AAD7ZPZ8_DIPPU</name>
<reference evidence="2" key="1">
    <citation type="journal article" date="2023" name="IScience">
        <title>Live-bearing cockroach genome reveals convergent evolutionary mechanisms linked to viviparity in insects and beyond.</title>
        <authorList>
            <person name="Fouks B."/>
            <person name="Harrison M.C."/>
            <person name="Mikhailova A.A."/>
            <person name="Marchal E."/>
            <person name="English S."/>
            <person name="Carruthers M."/>
            <person name="Jennings E.C."/>
            <person name="Chiamaka E.L."/>
            <person name="Frigard R.A."/>
            <person name="Pippel M."/>
            <person name="Attardo G.M."/>
            <person name="Benoit J.B."/>
            <person name="Bornberg-Bauer E."/>
            <person name="Tobe S.S."/>
        </authorList>
    </citation>
    <scope>NUCLEOTIDE SEQUENCE</scope>
    <source>
        <strain evidence="2">Stay&amp;Tobe</strain>
    </source>
</reference>